<reference evidence="1 2" key="1">
    <citation type="submission" date="2018-08" db="EMBL/GenBank/DDBJ databases">
        <title>Recombination of ecologically and evolutionarily significant loci maintains genetic cohesion in the Pseudomonas syringae species complex.</title>
        <authorList>
            <person name="Dillon M."/>
            <person name="Thakur S."/>
            <person name="Almeida R.N.D."/>
            <person name="Weir B.S."/>
            <person name="Guttman D.S."/>
        </authorList>
    </citation>
    <scope>NUCLEOTIDE SEQUENCE [LARGE SCALE GENOMIC DNA]</scope>
    <source>
        <strain evidence="1 2">ICMP 19473</strain>
    </source>
</reference>
<evidence type="ECO:0000313" key="1">
    <source>
        <dbReference type="EMBL" id="RMT83180.1"/>
    </source>
</evidence>
<dbReference type="RefSeq" id="WP_122207608.1">
    <property type="nucleotide sequence ID" value="NZ_JAAMQQ010000001.1"/>
</dbReference>
<accession>A0A3M5PEU9</accession>
<dbReference type="EMBL" id="RBTP01000016">
    <property type="protein sequence ID" value="RMT83180.1"/>
    <property type="molecule type" value="Genomic_DNA"/>
</dbReference>
<comment type="caution">
    <text evidence="1">The sequence shown here is derived from an EMBL/GenBank/DDBJ whole genome shotgun (WGS) entry which is preliminary data.</text>
</comment>
<gene>
    <name evidence="1" type="ORF">ALP40_02977</name>
</gene>
<organism evidence="1 2">
    <name type="scientific">Pseudomonas viridiflava</name>
    <name type="common">Phytomonas viridiflava</name>
    <dbReference type="NCBI Taxonomy" id="33069"/>
    <lineage>
        <taxon>Bacteria</taxon>
        <taxon>Pseudomonadati</taxon>
        <taxon>Pseudomonadota</taxon>
        <taxon>Gammaproteobacteria</taxon>
        <taxon>Pseudomonadales</taxon>
        <taxon>Pseudomonadaceae</taxon>
        <taxon>Pseudomonas</taxon>
    </lineage>
</organism>
<proteinExistence type="predicted"/>
<dbReference type="OrthoDB" id="7023446at2"/>
<dbReference type="AlphaFoldDB" id="A0A3M5PEU9"/>
<name>A0A3M5PEU9_PSEVI</name>
<sequence>MSTLSEIAANHAKNTLALEAEAARLSMACISIAQVVAPPSFTALEQMPAHAIAAINEGLHIQTNSYSL</sequence>
<protein>
    <submittedName>
        <fullName evidence="1">Uncharacterized protein</fullName>
    </submittedName>
</protein>
<evidence type="ECO:0000313" key="2">
    <source>
        <dbReference type="Proteomes" id="UP000273854"/>
    </source>
</evidence>
<dbReference type="Proteomes" id="UP000273854">
    <property type="component" value="Unassembled WGS sequence"/>
</dbReference>